<dbReference type="InterPro" id="IPR050336">
    <property type="entry name" value="Chromosome_partition/occlusion"/>
</dbReference>
<dbReference type="SMART" id="SM00470">
    <property type="entry name" value="ParB"/>
    <property type="match status" value="1"/>
</dbReference>
<dbReference type="GO" id="GO:0007059">
    <property type="term" value="P:chromosome segregation"/>
    <property type="evidence" value="ECO:0007669"/>
    <property type="project" value="TreeGrafter"/>
</dbReference>
<dbReference type="PANTHER" id="PTHR33375:SF1">
    <property type="entry name" value="CHROMOSOME-PARTITIONING PROTEIN PARB-RELATED"/>
    <property type="match status" value="1"/>
</dbReference>
<dbReference type="GO" id="GO:0005694">
    <property type="term" value="C:chromosome"/>
    <property type="evidence" value="ECO:0007669"/>
    <property type="project" value="TreeGrafter"/>
</dbReference>
<dbReference type="InterPro" id="IPR003115">
    <property type="entry name" value="ParB_N"/>
</dbReference>
<evidence type="ECO:0000259" key="2">
    <source>
        <dbReference type="SMART" id="SM00470"/>
    </source>
</evidence>
<accession>A0A3M9KA17</accession>
<dbReference type="EMBL" id="CP031263">
    <property type="protein sequence ID" value="AXH93711.1"/>
    <property type="molecule type" value="Genomic_DNA"/>
</dbReference>
<name>A0A3M9KA17_9ACTN</name>
<dbReference type="Proteomes" id="UP000253958">
    <property type="component" value="Chromosome"/>
</dbReference>
<evidence type="ECO:0000313" key="5">
    <source>
        <dbReference type="Proteomes" id="UP000253958"/>
    </source>
</evidence>
<dbReference type="Gene3D" id="3.90.1530.10">
    <property type="entry name" value="Conserved hypothetical protein from pyrococcus furiosus pfu- 392566-001, ParB domain"/>
    <property type="match status" value="1"/>
</dbReference>
<evidence type="ECO:0000256" key="1">
    <source>
        <dbReference type="SAM" id="MobiDB-lite"/>
    </source>
</evidence>
<keyword evidence="6" id="KW-1185">Reference proteome</keyword>
<reference evidence="3 5" key="2">
    <citation type="submission" date="2018-08" db="EMBL/GenBank/DDBJ databases">
        <title>Streptomyces kandeliansis sp. nov., an endophytic bacterium isolated from mangrove plant.</title>
        <authorList>
            <person name="Wang R."/>
        </authorList>
    </citation>
    <scope>NUCLEOTIDE SEQUENCE [LARGE SCALE GENOMIC DNA]</scope>
    <source>
        <strain evidence="3">110B</strain>
        <strain evidence="5">H14(2018)</strain>
    </source>
</reference>
<dbReference type="InterPro" id="IPR036086">
    <property type="entry name" value="ParB/Sulfiredoxin_sf"/>
</dbReference>
<dbReference type="Proteomes" id="UP000471364">
    <property type="component" value="Unassembled WGS sequence"/>
</dbReference>
<dbReference type="SUPFAM" id="SSF110849">
    <property type="entry name" value="ParB/Sulfiredoxin"/>
    <property type="match status" value="1"/>
</dbReference>
<gene>
    <name evidence="3" type="ORF">DVH21_29515</name>
    <name evidence="4" type="ORF">F6X54_11270</name>
</gene>
<feature type="compositionally biased region" description="Low complexity" evidence="1">
    <location>
        <begin position="535"/>
        <end position="548"/>
    </location>
</feature>
<feature type="region of interest" description="Disordered" evidence="1">
    <location>
        <begin position="501"/>
        <end position="561"/>
    </location>
</feature>
<evidence type="ECO:0000313" key="6">
    <source>
        <dbReference type="Proteomes" id="UP000471364"/>
    </source>
</evidence>
<feature type="region of interest" description="Disordered" evidence="1">
    <location>
        <begin position="1"/>
        <end position="40"/>
    </location>
</feature>
<dbReference type="RefSeq" id="WP_082171427.1">
    <property type="nucleotide sequence ID" value="NZ_CBDRJA010000010.1"/>
</dbReference>
<evidence type="ECO:0000313" key="4">
    <source>
        <dbReference type="EMBL" id="KAB1116605.1"/>
    </source>
</evidence>
<dbReference type="Gene3D" id="1.10.10.2830">
    <property type="match status" value="1"/>
</dbReference>
<proteinExistence type="predicted"/>
<protein>
    <submittedName>
        <fullName evidence="3">Chromosome partitioning protein ParB</fullName>
    </submittedName>
</protein>
<evidence type="ECO:0000313" key="3">
    <source>
        <dbReference type="EMBL" id="AXH93711.1"/>
    </source>
</evidence>
<dbReference type="Pfam" id="PF02195">
    <property type="entry name" value="ParB_N"/>
    <property type="match status" value="1"/>
</dbReference>
<reference evidence="4 6" key="3">
    <citation type="submission" date="2019-09" db="EMBL/GenBank/DDBJ databases">
        <title>High taxonomic diversity of Micromonospora strains isolated from Medicago sativa nodules in different geographical locations.</title>
        <authorList>
            <person name="Martinez-Hidalgo P."/>
            <person name="Flores-Felix J.D."/>
            <person name="Velazquez E."/>
            <person name="Brau L."/>
            <person name="Trujillo M.E."/>
            <person name="Martinez-Molina E."/>
        </authorList>
    </citation>
    <scope>NUCLEOTIDE SEQUENCE [LARGE SCALE GENOMIC DNA]</scope>
    <source>
        <strain evidence="4 6">ALFB5</strain>
    </source>
</reference>
<dbReference type="AlphaFoldDB" id="A0A3M9KA17"/>
<feature type="compositionally biased region" description="Polar residues" evidence="1">
    <location>
        <begin position="1"/>
        <end position="15"/>
    </location>
</feature>
<dbReference type="EMBL" id="WAAR01000039">
    <property type="protein sequence ID" value="KAB1116605.1"/>
    <property type="molecule type" value="Genomic_DNA"/>
</dbReference>
<reference evidence="3 5" key="1">
    <citation type="submission" date="2018-07" db="EMBL/GenBank/DDBJ databases">
        <authorList>
            <person name="Ye Y."/>
        </authorList>
    </citation>
    <scope>NUCLEOTIDE SEQUENCE [LARGE SCALE GENOMIC DNA]</scope>
    <source>
        <strain evidence="3">110B</strain>
        <strain evidence="5">H14(2018)</strain>
    </source>
</reference>
<sequence length="561" mass="60853">MLTITATGAQPSAETDQPIPDGLPDLSTTSTDPAEAADTEHTVAKPALPGGYELLPIKQIKPNPDNVRDDAQALRGIVENLQEDGVRGLLAPVIVTPLDDDTYLIIDGEQRYWSAVEAEQEYIPAIVRDDLAGNREQIISMLRQVHRKDPTAAQVSRGIQQLALEGMSDEEIARSTGYHPEQVKAGRCVATLDKHTAERTHALGLDFTQAAALAEFTDEPDTIETLLQEAEDAGPFAFARAVEQARSARNAREAEAARRAELTTAGVALLTEHPSYHDAKVKEISDLRDAEGQRITAEDHSDCPGHAVLLYLAYDHRLTERTYCTDWRKHGHTQYSYSTTTRSGPMTEGEKAERRRVIENNKLMEAANTVRREWLTNLLAGKTPPKGTNKLIAEMLADSGYLLSTWVNGGRKMLDDLLSPGKTKRAGTSRVPARVSDARYTVISLAAIAAANESAITRTSWRAPDPAVAKWLQWCITNGFQVGKVEQLIIDGVVNRATNRRTAPAVATNTEPDDPQPARPEAEPEQAESEGHGVDAATAAAADTAVADTEADPDTGCNLAA</sequence>
<dbReference type="PANTHER" id="PTHR33375">
    <property type="entry name" value="CHROMOSOME-PARTITIONING PROTEIN PARB-RELATED"/>
    <property type="match status" value="1"/>
</dbReference>
<feature type="domain" description="ParB-like N-terminal" evidence="2">
    <location>
        <begin position="53"/>
        <end position="145"/>
    </location>
</feature>
<organism evidence="3 5">
    <name type="scientific">Micromonospora aurantiaca</name>
    <name type="common">nom. illeg.</name>
    <dbReference type="NCBI Taxonomy" id="47850"/>
    <lineage>
        <taxon>Bacteria</taxon>
        <taxon>Bacillati</taxon>
        <taxon>Actinomycetota</taxon>
        <taxon>Actinomycetes</taxon>
        <taxon>Micromonosporales</taxon>
        <taxon>Micromonosporaceae</taxon>
        <taxon>Micromonospora</taxon>
    </lineage>
</organism>